<dbReference type="GO" id="GO:0003743">
    <property type="term" value="F:translation initiation factor activity"/>
    <property type="evidence" value="ECO:0007669"/>
    <property type="project" value="UniProtKB-KW"/>
</dbReference>
<proteinExistence type="inferred from homology"/>
<evidence type="ECO:0000313" key="6">
    <source>
        <dbReference type="Proteomes" id="UP000633814"/>
    </source>
</evidence>
<accession>A0ABS8C6L1</accession>
<dbReference type="EMBL" id="JAEINI020000012">
    <property type="protein sequence ID" value="MCB5227971.1"/>
    <property type="molecule type" value="Genomic_DNA"/>
</dbReference>
<protein>
    <submittedName>
        <fullName evidence="5">Translation initiation factor</fullName>
    </submittedName>
</protein>
<evidence type="ECO:0000256" key="2">
    <source>
        <dbReference type="ARBA" id="ARBA00022845"/>
    </source>
</evidence>
<dbReference type="PANTHER" id="PTHR12789">
    <property type="entry name" value="DENSITY-REGULATED PROTEIN HOMOLOG"/>
    <property type="match status" value="1"/>
</dbReference>
<evidence type="ECO:0000313" key="5">
    <source>
        <dbReference type="EMBL" id="MCB5227971.1"/>
    </source>
</evidence>
<dbReference type="InterPro" id="IPR050318">
    <property type="entry name" value="DENR/SUI1_TIF"/>
</dbReference>
<comment type="caution">
    <text evidence="5">The sequence shown here is derived from an EMBL/GenBank/DDBJ whole genome shotgun (WGS) entry which is preliminary data.</text>
</comment>
<dbReference type="PANTHER" id="PTHR12789:SF0">
    <property type="entry name" value="DENSITY-REGULATED PROTEIN"/>
    <property type="match status" value="1"/>
</dbReference>
<evidence type="ECO:0000256" key="1">
    <source>
        <dbReference type="ARBA" id="ARBA00005422"/>
    </source>
</evidence>
<organism evidence="5 6">
    <name type="scientific">Alishewanella maricola</name>
    <dbReference type="NCBI Taxonomy" id="2795740"/>
    <lineage>
        <taxon>Bacteria</taxon>
        <taxon>Pseudomonadati</taxon>
        <taxon>Pseudomonadota</taxon>
        <taxon>Gammaproteobacteria</taxon>
        <taxon>Alteromonadales</taxon>
        <taxon>Alteromonadaceae</taxon>
        <taxon>Alishewanella</taxon>
    </lineage>
</organism>
<keyword evidence="5" id="KW-0396">Initiation factor</keyword>
<reference evidence="5 6" key="1">
    <citation type="submission" date="2021-10" db="EMBL/GenBank/DDBJ databases">
        <title>Alishewanella koreense sp. nov. isolated from seawater of southwestern coast in South Korea and the proposal for the reclassification of Rheinheimera perlucida and Rheinheimera tuosuensis as Arsukibacterium perlucida and Arsukibacterium tuosuensis.</title>
        <authorList>
            <person name="Kim K.H."/>
            <person name="Ruan W."/>
            <person name="Kim K.R."/>
            <person name="Baek J.H."/>
            <person name="Jeon C.O."/>
        </authorList>
    </citation>
    <scope>NUCLEOTIDE SEQUENCE [LARGE SCALE GENOMIC DNA]</scope>
    <source>
        <strain evidence="5 6">16-MA</strain>
    </source>
</reference>
<evidence type="ECO:0000259" key="4">
    <source>
        <dbReference type="PROSITE" id="PS50296"/>
    </source>
</evidence>
<keyword evidence="6" id="KW-1185">Reference proteome</keyword>
<dbReference type="CDD" id="cd11567">
    <property type="entry name" value="YciH_like"/>
    <property type="match status" value="1"/>
</dbReference>
<dbReference type="PIRSF" id="PIRSF037511">
    <property type="entry name" value="Transl_init_SUI1_pro"/>
    <property type="match status" value="1"/>
</dbReference>
<feature type="domain" description="SUI1" evidence="4">
    <location>
        <begin position="61"/>
        <end position="124"/>
    </location>
</feature>
<dbReference type="PROSITE" id="PS50296">
    <property type="entry name" value="SUI1"/>
    <property type="match status" value="1"/>
</dbReference>
<name>A0ABS8C6L1_9ALTE</name>
<dbReference type="InterPro" id="IPR001950">
    <property type="entry name" value="SUI1"/>
</dbReference>
<dbReference type="Pfam" id="PF01253">
    <property type="entry name" value="SUI1"/>
    <property type="match status" value="1"/>
</dbReference>
<dbReference type="Gene3D" id="3.30.780.10">
    <property type="entry name" value="SUI1-like domain"/>
    <property type="match status" value="1"/>
</dbReference>
<keyword evidence="3" id="KW-0648">Protein biosynthesis</keyword>
<dbReference type="Proteomes" id="UP000633814">
    <property type="component" value="Unassembled WGS sequence"/>
</dbReference>
<dbReference type="InterPro" id="IPR005872">
    <property type="entry name" value="SUI1_arc_bac"/>
</dbReference>
<sequence>MSKKISLADWQQQLTGATAESTKPAKQADLVYSTATGRIDASSPAVSAAEGFADGALRIRRETKGRGGKTVLTILGLTGSPSELSQLCTELKKKCACGGSVKDGIIEIQGDKRELVTTLLQQKGFKVKQAGG</sequence>
<keyword evidence="2" id="KW-0810">Translation regulation</keyword>
<comment type="similarity">
    <text evidence="1">Belongs to the SUI1 family.</text>
</comment>
<evidence type="ECO:0000256" key="3">
    <source>
        <dbReference type="ARBA" id="ARBA00022917"/>
    </source>
</evidence>
<dbReference type="InterPro" id="IPR036877">
    <property type="entry name" value="SUI1_dom_sf"/>
</dbReference>
<dbReference type="SUPFAM" id="SSF55159">
    <property type="entry name" value="eIF1-like"/>
    <property type="match status" value="1"/>
</dbReference>
<gene>
    <name evidence="5" type="ORF">JAO78_014225</name>
</gene>
<dbReference type="RefSeq" id="WP_226752076.1">
    <property type="nucleotide sequence ID" value="NZ_JAEINI020000012.1"/>
</dbReference>